<proteinExistence type="inferred from homology"/>
<dbReference type="OMA" id="VWKHDDP"/>
<dbReference type="EMBL" id="AAYY01000008">
    <property type="protein sequence ID" value="EDP43220.1"/>
    <property type="molecule type" value="Genomic_DNA"/>
</dbReference>
<dbReference type="VEuPathDB" id="FungiDB:MGL_2230"/>
<comment type="caution">
    <text evidence="5">The sequence shown here is derived from an EMBL/GenBank/DDBJ whole genome shotgun (WGS) entry which is preliminary data.</text>
</comment>
<dbReference type="AlphaFoldDB" id="A8Q2S8"/>
<sequence length="1219" mass="136120">MSNTLALFWDITSTERDARLNASQELVQTLISSQPSSEDACMDDVVANTAHASSAEDVNMSEEEVEASEQRIDELNTSEVSYAIRRLVRGLASPRENARIGFAVALSELLSHLSTVSAHDILALLWKHSVVRGNLSGQEVRDLHFARLFGVYTLARSRLLYSRRSSLLTFKRTFLIIIAVASYKSWLSESCGWVLVELIRPLGPTNSTRPPWADDALSWVFDQLQSLPSFSPETLALLLTLMQMIPSLSMASHRMIPPFKQANPLAPANLPALASILREAIPMHWNSDTPAPKAGTWTAHLPFVWDMLLDLYLGKPHDENLQGDHDPDDMSSEHQALLKGAAPFPDFFRVVVDESLFATQASPERKSWGFQVLHRTLPRASADVLPFLFTPNLMRTWVNQLSVPDRLLHSMAQKTVLLVGDAVRRCPTAGIALVTQLTGEHGRQNFDRVTHTKTIESILSSLDEAGLQRYLAYLRSILYASGMSSDDAKSIAMQRQSACDQMLALVRSRLIKSSGAWVRDVLLFFAGHGYYAVKKNPARPWSAVLQVPDAGAFSNALRDVCRSRLQACLAELHEPDEHGKPWPLVVMDMLDGMEEDSEHFSCLANAVAQERIRRGREVLKQVQRVVLKEKNERQLEKLHAFEVLLASVILVTFEDTGDAPDMIDPLVDTAQLLFLDKPKKQKQKHLPKTQDAPQHEVGGMELLTDTLVGLLEFSSAFLRSMVGQVFAKFSRSMTKESLDHLIDQLGMNEPEKDDDVGHEHEEAMEEDEEVDEEDEEDEEEEEDDEEELEEEDEADDDVDPVLRSRVEEAFRASGLADDNDDDNNASNNEEDDVAVLDDDQMAKLDDKLAEIFQQHTSSKRKEREALQRDTALFHNKILDLLDMYAKEQSGNALVLRLIAPLLALARGSGDVSQQVATRASQILRQRLCKSKELPRGEIDVDELVRELSATHELARTSHDATMADLAAAVSHLYTKVLVRHLQIDGPVTVFKHTLQDFLERKSSPVRPAFIIEAIRRYPELGWGLRHALLDGCHMSKAARAFRQVQAYTMLQAVLQQQQHPDTRQAPVQDVLSFIAQVRHVVGETVMAAASSAENDDGATSLNAQRLKDVLRFALQGVRMTVRISDGQATSVQACWPPDELEAILQALQSSERFKSSSSLHSIMKEMLSLIRRSDPSPSSSGLPTKQKRRASENGSENSENSKRRASSGPTKIRSTDTST</sequence>
<accession>A8Q2S8</accession>
<evidence type="ECO:0000256" key="4">
    <source>
        <dbReference type="SAM" id="MobiDB-lite"/>
    </source>
</evidence>
<dbReference type="GeneID" id="5854741"/>
<dbReference type="PANTHER" id="PTHR13213:SF2">
    <property type="entry name" value="MYB-BINDING PROTEIN 1A"/>
    <property type="match status" value="1"/>
</dbReference>
<evidence type="ECO:0008006" key="7">
    <source>
        <dbReference type="Google" id="ProtNLM"/>
    </source>
</evidence>
<dbReference type="GO" id="GO:0005730">
    <property type="term" value="C:nucleolus"/>
    <property type="evidence" value="ECO:0007669"/>
    <property type="project" value="InterPro"/>
</dbReference>
<feature type="region of interest" description="Disordered" evidence="4">
    <location>
        <begin position="745"/>
        <end position="836"/>
    </location>
</feature>
<keyword evidence="3" id="KW-0539">Nucleus</keyword>
<evidence type="ECO:0000313" key="6">
    <source>
        <dbReference type="Proteomes" id="UP000008837"/>
    </source>
</evidence>
<feature type="compositionally biased region" description="Acidic residues" evidence="4">
    <location>
        <begin position="762"/>
        <end position="799"/>
    </location>
</feature>
<comment type="similarity">
    <text evidence="2">Belongs to the MYBBP1A family.</text>
</comment>
<dbReference type="InParanoid" id="A8Q2S8"/>
<gene>
    <name evidence="5" type="ORF">MGL_2230</name>
</gene>
<comment type="subcellular location">
    <subcellularLocation>
        <location evidence="1">Nucleus</location>
    </subcellularLocation>
</comment>
<dbReference type="FunCoup" id="A8Q2S8">
    <property type="interactions" value="370"/>
</dbReference>
<dbReference type="GO" id="GO:0006355">
    <property type="term" value="P:regulation of DNA-templated transcription"/>
    <property type="evidence" value="ECO:0007669"/>
    <property type="project" value="InterPro"/>
</dbReference>
<feature type="compositionally biased region" description="Acidic residues" evidence="4">
    <location>
        <begin position="817"/>
        <end position="836"/>
    </location>
</feature>
<evidence type="ECO:0000256" key="2">
    <source>
        <dbReference type="ARBA" id="ARBA00006809"/>
    </source>
</evidence>
<dbReference type="STRING" id="425265.A8Q2S8"/>
<dbReference type="GO" id="GO:0000182">
    <property type="term" value="F:rDNA binding"/>
    <property type="evidence" value="ECO:0007669"/>
    <property type="project" value="TreeGrafter"/>
</dbReference>
<dbReference type="KEGG" id="mgl:MGL_2230"/>
<evidence type="ECO:0000313" key="5">
    <source>
        <dbReference type="EMBL" id="EDP43220.1"/>
    </source>
</evidence>
<dbReference type="Pfam" id="PF04931">
    <property type="entry name" value="DNA_pol_phi"/>
    <property type="match status" value="1"/>
</dbReference>
<name>A8Q2S8_MALGO</name>
<evidence type="ECO:0000256" key="3">
    <source>
        <dbReference type="ARBA" id="ARBA00023242"/>
    </source>
</evidence>
<dbReference type="Proteomes" id="UP000008837">
    <property type="component" value="Unassembled WGS sequence"/>
</dbReference>
<feature type="region of interest" description="Disordered" evidence="4">
    <location>
        <begin position="1169"/>
        <end position="1219"/>
    </location>
</feature>
<dbReference type="InterPro" id="IPR016024">
    <property type="entry name" value="ARM-type_fold"/>
</dbReference>
<dbReference type="PANTHER" id="PTHR13213">
    <property type="entry name" value="MYB-BINDING PROTEIN 1A FAMILY MEMBER"/>
    <property type="match status" value="1"/>
</dbReference>
<dbReference type="RefSeq" id="XP_001730434.1">
    <property type="nucleotide sequence ID" value="XM_001730382.1"/>
</dbReference>
<organism evidence="5 6">
    <name type="scientific">Malassezia globosa (strain ATCC MYA-4612 / CBS 7966)</name>
    <name type="common">Dandruff-associated fungus</name>
    <dbReference type="NCBI Taxonomy" id="425265"/>
    <lineage>
        <taxon>Eukaryota</taxon>
        <taxon>Fungi</taxon>
        <taxon>Dikarya</taxon>
        <taxon>Basidiomycota</taxon>
        <taxon>Ustilaginomycotina</taxon>
        <taxon>Malasseziomycetes</taxon>
        <taxon>Malasseziales</taxon>
        <taxon>Malasseziaceae</taxon>
        <taxon>Malassezia</taxon>
    </lineage>
</organism>
<feature type="compositionally biased region" description="Basic and acidic residues" evidence="4">
    <location>
        <begin position="800"/>
        <end position="810"/>
    </location>
</feature>
<keyword evidence="6" id="KW-1185">Reference proteome</keyword>
<reference evidence="5 6" key="1">
    <citation type="journal article" date="2007" name="Proc. Natl. Acad. Sci. U.S.A.">
        <title>Dandruff-associated Malassezia genomes reveal convergent and divergent virulence traits shared with plant and human fungal pathogens.</title>
        <authorList>
            <person name="Xu J."/>
            <person name="Saunders C.W."/>
            <person name="Hu P."/>
            <person name="Grant R.A."/>
            <person name="Boekhout T."/>
            <person name="Kuramae E.E."/>
            <person name="Kronstad J.W."/>
            <person name="Deangelis Y.M."/>
            <person name="Reeder N.L."/>
            <person name="Johnstone K.R."/>
            <person name="Leland M."/>
            <person name="Fieno A.M."/>
            <person name="Begley W.M."/>
            <person name="Sun Y."/>
            <person name="Lacey M.P."/>
            <person name="Chaudhary T."/>
            <person name="Keough T."/>
            <person name="Chu L."/>
            <person name="Sears R."/>
            <person name="Yuan B."/>
            <person name="Dawson T.L.Jr."/>
        </authorList>
    </citation>
    <scope>NUCLEOTIDE SEQUENCE [LARGE SCALE GENOMIC DNA]</scope>
    <source>
        <strain evidence="6">ATCC MYA-4612 / CBS 7966</strain>
    </source>
</reference>
<dbReference type="OrthoDB" id="342531at2759"/>
<protein>
    <recommendedName>
        <fullName evidence="7">DNA polymerase V</fullName>
    </recommendedName>
</protein>
<evidence type="ECO:0000256" key="1">
    <source>
        <dbReference type="ARBA" id="ARBA00004123"/>
    </source>
</evidence>
<dbReference type="SUPFAM" id="SSF48371">
    <property type="entry name" value="ARM repeat"/>
    <property type="match status" value="1"/>
</dbReference>
<dbReference type="InterPro" id="IPR007015">
    <property type="entry name" value="DNA_pol_V/MYBBP1A"/>
</dbReference>